<dbReference type="Proteomes" id="UP000664628">
    <property type="component" value="Unassembled WGS sequence"/>
</dbReference>
<reference evidence="2 3" key="1">
    <citation type="submission" date="2021-03" db="EMBL/GenBank/DDBJ databases">
        <title>Fibrella sp. HMF5405 genome sequencing and assembly.</title>
        <authorList>
            <person name="Kang H."/>
            <person name="Kim H."/>
            <person name="Bae S."/>
            <person name="Joh K."/>
        </authorList>
    </citation>
    <scope>NUCLEOTIDE SEQUENCE [LARGE SCALE GENOMIC DNA]</scope>
    <source>
        <strain evidence="2 3">HMF5405</strain>
    </source>
</reference>
<accession>A0ABS3JSS6</accession>
<comment type="caution">
    <text evidence="2">The sequence shown here is derived from an EMBL/GenBank/DDBJ whole genome shotgun (WGS) entry which is preliminary data.</text>
</comment>
<proteinExistence type="predicted"/>
<evidence type="ECO:0000313" key="2">
    <source>
        <dbReference type="EMBL" id="MBO0953064.1"/>
    </source>
</evidence>
<dbReference type="Gene3D" id="3.40.50.300">
    <property type="entry name" value="P-loop containing nucleotide triphosphate hydrolases"/>
    <property type="match status" value="1"/>
</dbReference>
<dbReference type="PIRSF" id="PIRSF009320">
    <property type="entry name" value="Nuc_binding_HP_1000"/>
    <property type="match status" value="1"/>
</dbReference>
<dbReference type="PANTHER" id="PTHR13696:SF96">
    <property type="entry name" value="COBQ_COBB_MIND_PARA NUCLEOTIDE BINDING DOMAIN-CONTAINING PROTEIN"/>
    <property type="match status" value="1"/>
</dbReference>
<organism evidence="2 3">
    <name type="scientific">Fibrella forsythiae</name>
    <dbReference type="NCBI Taxonomy" id="2817061"/>
    <lineage>
        <taxon>Bacteria</taxon>
        <taxon>Pseudomonadati</taxon>
        <taxon>Bacteroidota</taxon>
        <taxon>Cytophagia</taxon>
        <taxon>Cytophagales</taxon>
        <taxon>Spirosomataceae</taxon>
        <taxon>Fibrella</taxon>
    </lineage>
</organism>
<evidence type="ECO:0000259" key="1">
    <source>
        <dbReference type="Pfam" id="PF01656"/>
    </source>
</evidence>
<dbReference type="InterPro" id="IPR002586">
    <property type="entry name" value="CobQ/CobB/MinD/ParA_Nub-bd_dom"/>
</dbReference>
<dbReference type="EMBL" id="JAFMYW010000019">
    <property type="protein sequence ID" value="MBO0953064.1"/>
    <property type="molecule type" value="Genomic_DNA"/>
</dbReference>
<dbReference type="PANTHER" id="PTHR13696">
    <property type="entry name" value="P-LOOP CONTAINING NUCLEOSIDE TRIPHOSPHATE HYDROLASE"/>
    <property type="match status" value="1"/>
</dbReference>
<dbReference type="RefSeq" id="WP_207333016.1">
    <property type="nucleotide sequence ID" value="NZ_JAFMYW010000019.1"/>
</dbReference>
<evidence type="ECO:0000313" key="3">
    <source>
        <dbReference type="Proteomes" id="UP000664628"/>
    </source>
</evidence>
<dbReference type="InterPro" id="IPR027417">
    <property type="entry name" value="P-loop_NTPase"/>
</dbReference>
<feature type="domain" description="CobQ/CobB/MinD/ParA nucleotide binding" evidence="1">
    <location>
        <begin position="4"/>
        <end position="173"/>
    </location>
</feature>
<dbReference type="InterPro" id="IPR050678">
    <property type="entry name" value="DNA_Partitioning_ATPase"/>
</dbReference>
<protein>
    <submittedName>
        <fullName evidence="2">ParA family protein</fullName>
    </submittedName>
</protein>
<gene>
    <name evidence="2" type="ORF">J2I46_31110</name>
</gene>
<sequence>MFIITIAHQKGGVGKTTLSLNLAYCLADSLRVAVADTDPQGSISSLSSMLAGIQVVDLDSVLKREVADLDAVIIDTPPYLSSRLPELFAISDYVLIPTKAGFLDAMAIKATIALLQQAMAKRSALKAGIVLSMVLPQSTLNDEVKTMLSEYGVPVHSTMISQRVSYVRSPVTGSVFGSADQRAKTEVTSLASEIIEALQTT</sequence>
<dbReference type="CDD" id="cd02042">
    <property type="entry name" value="ParAB_family"/>
    <property type="match status" value="1"/>
</dbReference>
<dbReference type="SUPFAM" id="SSF52540">
    <property type="entry name" value="P-loop containing nucleoside triphosphate hydrolases"/>
    <property type="match status" value="1"/>
</dbReference>
<keyword evidence="3" id="KW-1185">Reference proteome</keyword>
<dbReference type="Pfam" id="PF01656">
    <property type="entry name" value="CbiA"/>
    <property type="match status" value="1"/>
</dbReference>
<name>A0ABS3JSS6_9BACT</name>